<keyword evidence="1" id="KW-1133">Transmembrane helix</keyword>
<dbReference type="Proteomes" id="UP000202259">
    <property type="component" value="Chromosome"/>
</dbReference>
<dbReference type="OrthoDB" id="8591832at2"/>
<accession>A0A222G845</accession>
<evidence type="ECO:0000256" key="1">
    <source>
        <dbReference type="SAM" id="Phobius"/>
    </source>
</evidence>
<evidence type="ECO:0000313" key="2">
    <source>
        <dbReference type="EMBL" id="ASP48066.1"/>
    </source>
</evidence>
<dbReference type="RefSeq" id="WP_081151244.1">
    <property type="nucleotide sequence ID" value="NZ_CP020465.1"/>
</dbReference>
<keyword evidence="3" id="KW-1185">Reference proteome</keyword>
<evidence type="ECO:0000313" key="3">
    <source>
        <dbReference type="Proteomes" id="UP000202259"/>
    </source>
</evidence>
<organism evidence="2 3">
    <name type="scientific">Cognaticolwellia beringensis</name>
    <dbReference type="NCBI Taxonomy" id="1967665"/>
    <lineage>
        <taxon>Bacteria</taxon>
        <taxon>Pseudomonadati</taxon>
        <taxon>Pseudomonadota</taxon>
        <taxon>Gammaproteobacteria</taxon>
        <taxon>Alteromonadales</taxon>
        <taxon>Colwelliaceae</taxon>
        <taxon>Cognaticolwellia</taxon>
    </lineage>
</organism>
<name>A0A222G845_9GAMM</name>
<feature type="transmembrane region" description="Helical" evidence="1">
    <location>
        <begin position="117"/>
        <end position="137"/>
    </location>
</feature>
<feature type="transmembrane region" description="Helical" evidence="1">
    <location>
        <begin position="7"/>
        <end position="26"/>
    </location>
</feature>
<keyword evidence="1" id="KW-0812">Transmembrane</keyword>
<dbReference type="InterPro" id="IPR021836">
    <property type="entry name" value="DUF3429"/>
</dbReference>
<proteinExistence type="predicted"/>
<protein>
    <submittedName>
        <fullName evidence="2">DUF3429 domain-containing protein</fullName>
    </submittedName>
</protein>
<gene>
    <name evidence="2" type="ORF">B5D82_10005</name>
</gene>
<keyword evidence="1" id="KW-0472">Membrane</keyword>
<feature type="transmembrane region" description="Helical" evidence="1">
    <location>
        <begin position="32"/>
        <end position="53"/>
    </location>
</feature>
<sequence length="138" mass="16067">MQTKQYLGYLGLSPFLLTFAYEAFSVELFNTSAVQLFIFYSAIILSFIAGTLWRKHNDKRSIQLQLCSNAFSLLAFLTLLLPHYIALVALAKFYLLILLCEYHFDHVEPEQQDYLQMRLYLTALVVLMHIIAFIVWCT</sequence>
<dbReference type="EMBL" id="CP020465">
    <property type="protein sequence ID" value="ASP48066.1"/>
    <property type="molecule type" value="Genomic_DNA"/>
</dbReference>
<reference evidence="2 3" key="1">
    <citation type="submission" date="2017-08" db="EMBL/GenBank/DDBJ databases">
        <title>Complete genome of Colwellia sp. NB097-1, a psychrophile bacterium ioslated from Bering Sea.</title>
        <authorList>
            <person name="Chen X."/>
        </authorList>
    </citation>
    <scope>NUCLEOTIDE SEQUENCE [LARGE SCALE GENOMIC DNA]</scope>
    <source>
        <strain evidence="2 3">NB097-1</strain>
    </source>
</reference>
<dbReference type="KEGG" id="cber:B5D82_10005"/>
<dbReference type="AlphaFoldDB" id="A0A222G845"/>
<feature type="transmembrane region" description="Helical" evidence="1">
    <location>
        <begin position="73"/>
        <end position="97"/>
    </location>
</feature>
<dbReference type="Pfam" id="PF11911">
    <property type="entry name" value="DUF3429"/>
    <property type="match status" value="1"/>
</dbReference>